<feature type="transmembrane region" description="Helical" evidence="5">
    <location>
        <begin position="152"/>
        <end position="172"/>
    </location>
</feature>
<evidence type="ECO:0000256" key="4">
    <source>
        <dbReference type="ARBA" id="ARBA00023136"/>
    </source>
</evidence>
<evidence type="ECO:0000313" key="6">
    <source>
        <dbReference type="EMBL" id="KAE8757870.1"/>
    </source>
</evidence>
<evidence type="ECO:0000313" key="7">
    <source>
        <dbReference type="Proteomes" id="UP000463700"/>
    </source>
</evidence>
<dbReference type="Pfam" id="PF04191">
    <property type="entry name" value="PEMT"/>
    <property type="match status" value="1"/>
</dbReference>
<proteinExistence type="predicted"/>
<comment type="subcellular location">
    <subcellularLocation>
        <location evidence="1">Endomembrane system</location>
        <topology evidence="1">Multi-pass membrane protein</topology>
    </subcellularLocation>
</comment>
<accession>A0A6N6WEG1</accession>
<feature type="transmembrane region" description="Helical" evidence="5">
    <location>
        <begin position="34"/>
        <end position="54"/>
    </location>
</feature>
<dbReference type="OrthoDB" id="9809773at2"/>
<keyword evidence="6" id="KW-0489">Methyltransferase</keyword>
<dbReference type="AlphaFoldDB" id="A0A6N6WEG1"/>
<dbReference type="InterPro" id="IPR007318">
    <property type="entry name" value="Phopholipid_MeTrfase"/>
</dbReference>
<dbReference type="Proteomes" id="UP000463700">
    <property type="component" value="Unassembled WGS sequence"/>
</dbReference>
<dbReference type="GO" id="GO:0008168">
    <property type="term" value="F:methyltransferase activity"/>
    <property type="evidence" value="ECO:0007669"/>
    <property type="project" value="UniProtKB-KW"/>
</dbReference>
<reference evidence="6 7" key="1">
    <citation type="journal article" date="2020" name="Int. J. Syst. Evol. Microbiol.">
        <title>Paraburkholderia madseniana sp. nov., a phenolic acid-degrading bacterium isolated from acidic forest soil.</title>
        <authorList>
            <person name="Wilhelm R.C."/>
            <person name="Murphy S.J.L."/>
            <person name="Feriancek N.M."/>
            <person name="Karasz D.C."/>
            <person name="DeRito C.M."/>
            <person name="Newman J.D."/>
            <person name="Buckley D.H."/>
        </authorList>
    </citation>
    <scope>NUCLEOTIDE SEQUENCE [LARGE SCALE GENOMIC DNA]</scope>
    <source>
        <strain evidence="6 7">RP11</strain>
    </source>
</reference>
<evidence type="ECO:0000256" key="2">
    <source>
        <dbReference type="ARBA" id="ARBA00022692"/>
    </source>
</evidence>
<comment type="caution">
    <text evidence="6">The sequence shown here is derived from an EMBL/GenBank/DDBJ whole genome shotgun (WGS) entry which is preliminary data.</text>
</comment>
<dbReference type="Gene3D" id="1.20.120.1630">
    <property type="match status" value="1"/>
</dbReference>
<keyword evidence="6" id="KW-0808">Transferase</keyword>
<evidence type="ECO:0000256" key="3">
    <source>
        <dbReference type="ARBA" id="ARBA00022989"/>
    </source>
</evidence>
<feature type="transmembrane region" description="Helical" evidence="5">
    <location>
        <begin position="90"/>
        <end position="110"/>
    </location>
</feature>
<keyword evidence="3 5" id="KW-1133">Transmembrane helix</keyword>
<evidence type="ECO:0000256" key="1">
    <source>
        <dbReference type="ARBA" id="ARBA00004127"/>
    </source>
</evidence>
<gene>
    <name evidence="6" type="ORF">FSO04_21685</name>
</gene>
<keyword evidence="4 5" id="KW-0472">Membrane</keyword>
<keyword evidence="2 5" id="KW-0812">Transmembrane</keyword>
<sequence>MVIEIALRVCTVSALSVFLVSAILQVLKDPSRITLLLFLFTSLLDIGLVVFARVARERDFTPVSMVMSVTGTFYYVAFRMEPGIHLIPEGVAVGLQIVGIVIQLWAKLALRRSFGLLPANRGVVVSGPYRVLRHPMYVGYMIRNVGFLLPNFGLQNVIVFALHFCVQICRIVREERVLSKDRSYREFMSRVRYRLIFGVF</sequence>
<evidence type="ECO:0000256" key="5">
    <source>
        <dbReference type="SAM" id="Phobius"/>
    </source>
</evidence>
<dbReference type="GO" id="GO:0032259">
    <property type="term" value="P:methylation"/>
    <property type="evidence" value="ECO:0007669"/>
    <property type="project" value="UniProtKB-KW"/>
</dbReference>
<organism evidence="6 7">
    <name type="scientific">Paraburkholderia madseniana</name>
    <dbReference type="NCBI Taxonomy" id="2599607"/>
    <lineage>
        <taxon>Bacteria</taxon>
        <taxon>Pseudomonadati</taxon>
        <taxon>Pseudomonadota</taxon>
        <taxon>Betaproteobacteria</taxon>
        <taxon>Burkholderiales</taxon>
        <taxon>Burkholderiaceae</taxon>
        <taxon>Paraburkholderia</taxon>
    </lineage>
</organism>
<dbReference type="EMBL" id="VOSW01000041">
    <property type="protein sequence ID" value="KAE8757870.1"/>
    <property type="molecule type" value="Genomic_DNA"/>
</dbReference>
<name>A0A6N6WEG1_9BURK</name>
<dbReference type="GO" id="GO:0012505">
    <property type="term" value="C:endomembrane system"/>
    <property type="evidence" value="ECO:0007669"/>
    <property type="project" value="UniProtKB-SubCell"/>
</dbReference>
<protein>
    <submittedName>
        <fullName evidence="6">Isoprenylcysteine carboxyl methyltransferase</fullName>
    </submittedName>
</protein>
<feature type="transmembrane region" description="Helical" evidence="5">
    <location>
        <begin position="6"/>
        <end position="27"/>
    </location>
</feature>